<accession>A0A6A6JR94</accession>
<keyword evidence="1" id="KW-0472">Membrane</keyword>
<feature type="transmembrane region" description="Helical" evidence="1">
    <location>
        <begin position="54"/>
        <end position="77"/>
    </location>
</feature>
<gene>
    <name evidence="2" type="ORF">EI97DRAFT_252308</name>
</gene>
<keyword evidence="3" id="KW-1185">Reference proteome</keyword>
<protein>
    <submittedName>
        <fullName evidence="2">Uncharacterized protein</fullName>
    </submittedName>
</protein>
<feature type="transmembrane region" description="Helical" evidence="1">
    <location>
        <begin position="12"/>
        <end position="34"/>
    </location>
</feature>
<name>A0A6A6JR94_WESOR</name>
<organism evidence="2 3">
    <name type="scientific">Westerdykella ornata</name>
    <dbReference type="NCBI Taxonomy" id="318751"/>
    <lineage>
        <taxon>Eukaryota</taxon>
        <taxon>Fungi</taxon>
        <taxon>Dikarya</taxon>
        <taxon>Ascomycota</taxon>
        <taxon>Pezizomycotina</taxon>
        <taxon>Dothideomycetes</taxon>
        <taxon>Pleosporomycetidae</taxon>
        <taxon>Pleosporales</taxon>
        <taxon>Sporormiaceae</taxon>
        <taxon>Westerdykella</taxon>
    </lineage>
</organism>
<evidence type="ECO:0000313" key="3">
    <source>
        <dbReference type="Proteomes" id="UP000800097"/>
    </source>
</evidence>
<evidence type="ECO:0000313" key="2">
    <source>
        <dbReference type="EMBL" id="KAF2278398.1"/>
    </source>
</evidence>
<keyword evidence="1" id="KW-0812">Transmembrane</keyword>
<dbReference type="AlphaFoldDB" id="A0A6A6JR94"/>
<dbReference type="RefSeq" id="XP_033655937.1">
    <property type="nucleotide sequence ID" value="XM_033794159.1"/>
</dbReference>
<dbReference type="Proteomes" id="UP000800097">
    <property type="component" value="Unassembled WGS sequence"/>
</dbReference>
<dbReference type="GeneID" id="54547334"/>
<dbReference type="EMBL" id="ML986488">
    <property type="protein sequence ID" value="KAF2278398.1"/>
    <property type="molecule type" value="Genomic_DNA"/>
</dbReference>
<reference evidence="2" key="1">
    <citation type="journal article" date="2020" name="Stud. Mycol.">
        <title>101 Dothideomycetes genomes: a test case for predicting lifestyles and emergence of pathogens.</title>
        <authorList>
            <person name="Haridas S."/>
            <person name="Albert R."/>
            <person name="Binder M."/>
            <person name="Bloem J."/>
            <person name="Labutti K."/>
            <person name="Salamov A."/>
            <person name="Andreopoulos B."/>
            <person name="Baker S."/>
            <person name="Barry K."/>
            <person name="Bills G."/>
            <person name="Bluhm B."/>
            <person name="Cannon C."/>
            <person name="Castanera R."/>
            <person name="Culley D."/>
            <person name="Daum C."/>
            <person name="Ezra D."/>
            <person name="Gonzalez J."/>
            <person name="Henrissat B."/>
            <person name="Kuo A."/>
            <person name="Liang C."/>
            <person name="Lipzen A."/>
            <person name="Lutzoni F."/>
            <person name="Magnuson J."/>
            <person name="Mondo S."/>
            <person name="Nolan M."/>
            <person name="Ohm R."/>
            <person name="Pangilinan J."/>
            <person name="Park H.-J."/>
            <person name="Ramirez L."/>
            <person name="Alfaro M."/>
            <person name="Sun H."/>
            <person name="Tritt A."/>
            <person name="Yoshinaga Y."/>
            <person name="Zwiers L.-H."/>
            <person name="Turgeon B."/>
            <person name="Goodwin S."/>
            <person name="Spatafora J."/>
            <person name="Crous P."/>
            <person name="Grigoriev I."/>
        </authorList>
    </citation>
    <scope>NUCLEOTIDE SEQUENCE</scope>
    <source>
        <strain evidence="2">CBS 379.55</strain>
    </source>
</reference>
<evidence type="ECO:0000256" key="1">
    <source>
        <dbReference type="SAM" id="Phobius"/>
    </source>
</evidence>
<keyword evidence="1" id="KW-1133">Transmembrane helix</keyword>
<sequence length="116" mass="12888">MYNYWGLRSSVFSLVSANFSSFPFSSGPAIPFLLFHFERVYLSQFFSPSPPSLVTAIVVSSCLFHFASSLLATLAPADPIRYLAWTRVSGPRRALRSIAEEMGAMEMSDGVLQQRV</sequence>
<proteinExistence type="predicted"/>